<keyword evidence="2" id="KW-0732">Signal</keyword>
<accession>A0AAD3HAT4</accession>
<sequence>MKTIIILLLAALLSTEAKLRLVPKGKKNQKLKKQRTAVNTQKKLEQQIILQPLELTNQESKLILEASIIKNEAGQHVLSLSKESAESVQAALTAASSSQETKMQTAQQEPAKQQQTAAQVLFYKPEEMKSTAGEIPVPTKVYDKNGQEVDVAGKEALVVPPPPPVEKELKKPKTVIEGSDNQTRQTKSTTNNTQQQTQQQDQLIIISTVATMALFVGALSARRLRSKQFLSFCIENDVEDELAYDAAFTTKAKFGGGYDTFAGKYGGDLRWRGDLEKFDV</sequence>
<keyword evidence="4" id="KW-1185">Reference proteome</keyword>
<gene>
    <name evidence="3" type="ORF">CTEN210_12997</name>
</gene>
<evidence type="ECO:0000313" key="4">
    <source>
        <dbReference type="Proteomes" id="UP001054902"/>
    </source>
</evidence>
<feature type="chain" id="PRO_5042288269" evidence="2">
    <location>
        <begin position="18"/>
        <end position="280"/>
    </location>
</feature>
<comment type="caution">
    <text evidence="3">The sequence shown here is derived from an EMBL/GenBank/DDBJ whole genome shotgun (WGS) entry which is preliminary data.</text>
</comment>
<name>A0AAD3HAT4_9STRA</name>
<evidence type="ECO:0000256" key="1">
    <source>
        <dbReference type="SAM" id="MobiDB-lite"/>
    </source>
</evidence>
<evidence type="ECO:0000256" key="2">
    <source>
        <dbReference type="SAM" id="SignalP"/>
    </source>
</evidence>
<dbReference type="AlphaFoldDB" id="A0AAD3HAT4"/>
<feature type="signal peptide" evidence="2">
    <location>
        <begin position="1"/>
        <end position="17"/>
    </location>
</feature>
<feature type="region of interest" description="Disordered" evidence="1">
    <location>
        <begin position="175"/>
        <end position="197"/>
    </location>
</feature>
<dbReference type="Proteomes" id="UP001054902">
    <property type="component" value="Unassembled WGS sequence"/>
</dbReference>
<protein>
    <submittedName>
        <fullName evidence="3">Uncharacterized protein</fullName>
    </submittedName>
</protein>
<dbReference type="EMBL" id="BLLK01000052">
    <property type="protein sequence ID" value="GFH56521.1"/>
    <property type="molecule type" value="Genomic_DNA"/>
</dbReference>
<feature type="compositionally biased region" description="Low complexity" evidence="1">
    <location>
        <begin position="181"/>
        <end position="197"/>
    </location>
</feature>
<proteinExistence type="predicted"/>
<reference evidence="3 4" key="1">
    <citation type="journal article" date="2021" name="Sci. Rep.">
        <title>The genome of the diatom Chaetoceros tenuissimus carries an ancient integrated fragment of an extant virus.</title>
        <authorList>
            <person name="Hongo Y."/>
            <person name="Kimura K."/>
            <person name="Takaki Y."/>
            <person name="Yoshida Y."/>
            <person name="Baba S."/>
            <person name="Kobayashi G."/>
            <person name="Nagasaki K."/>
            <person name="Hano T."/>
            <person name="Tomaru Y."/>
        </authorList>
    </citation>
    <scope>NUCLEOTIDE SEQUENCE [LARGE SCALE GENOMIC DNA]</scope>
    <source>
        <strain evidence="3 4">NIES-3715</strain>
    </source>
</reference>
<organism evidence="3 4">
    <name type="scientific">Chaetoceros tenuissimus</name>
    <dbReference type="NCBI Taxonomy" id="426638"/>
    <lineage>
        <taxon>Eukaryota</taxon>
        <taxon>Sar</taxon>
        <taxon>Stramenopiles</taxon>
        <taxon>Ochrophyta</taxon>
        <taxon>Bacillariophyta</taxon>
        <taxon>Coscinodiscophyceae</taxon>
        <taxon>Chaetocerotophycidae</taxon>
        <taxon>Chaetocerotales</taxon>
        <taxon>Chaetocerotaceae</taxon>
        <taxon>Chaetoceros</taxon>
    </lineage>
</organism>
<evidence type="ECO:0000313" key="3">
    <source>
        <dbReference type="EMBL" id="GFH56521.1"/>
    </source>
</evidence>